<evidence type="ECO:0000256" key="2">
    <source>
        <dbReference type="SAM" id="MobiDB-lite"/>
    </source>
</evidence>
<name>A0A4P9ZEY5_9ASCO</name>
<dbReference type="Proteomes" id="UP000268321">
    <property type="component" value="Unassembled WGS sequence"/>
</dbReference>
<gene>
    <name evidence="5" type="ORF">METBISCDRAFT_22986</name>
</gene>
<dbReference type="SUPFAM" id="SSF53187">
    <property type="entry name" value="Zn-dependent exopeptidases"/>
    <property type="match status" value="1"/>
</dbReference>
<evidence type="ECO:0000259" key="4">
    <source>
        <dbReference type="Pfam" id="PF04389"/>
    </source>
</evidence>
<dbReference type="InterPro" id="IPR039373">
    <property type="entry name" value="Peptidase_M28B"/>
</dbReference>
<protein>
    <recommendedName>
        <fullName evidence="1">Peptide hydrolase</fullName>
        <ecNumber evidence="1">3.4.-.-</ecNumber>
    </recommendedName>
</protein>
<feature type="domain" description="Peptidase M28" evidence="4">
    <location>
        <begin position="375"/>
        <end position="468"/>
    </location>
</feature>
<dbReference type="GO" id="GO:0004180">
    <property type="term" value="F:carboxypeptidase activity"/>
    <property type="evidence" value="ECO:0007669"/>
    <property type="project" value="TreeGrafter"/>
</dbReference>
<evidence type="ECO:0000256" key="1">
    <source>
        <dbReference type="RuleBase" id="RU361240"/>
    </source>
</evidence>
<dbReference type="EMBL" id="ML004452">
    <property type="protein sequence ID" value="RKP30751.1"/>
    <property type="molecule type" value="Genomic_DNA"/>
</dbReference>
<keyword evidence="6" id="KW-1185">Reference proteome</keyword>
<sequence>MPSSRAISPSHELPEPPTQSPQCYSAVDEESTLYSRKLEEAPQGFWKRFWVLFLLGIAALFVADLVFLPRTSPNRDFRRWHGLRLTKVDAERKFLTLVWPERHALDGYTTEEHLGTLLRNLSEINMRRPASVAGSERPDLVRFVHSHMSGIHYDTRVFHYQLPSALQTPLSLNLTLVDPKSGQKLYTAPLTEPGLSSPVFFAYSRAGTLRAPYVNANMGTPADYSLLARHNVLLRGRIVVFVHDEESDYELADTIALAESSGCAGVVVGGSKSVPDAISRNYRPFSVPKHAFRLPASWNDVQPLLTALGASSGEFRRWQYAPFSNDALELEMRSEFGLQPLEAIEIVATMGSALHDGVVVVGAARDSFSSSNPLSGHAIMLELMQRLGELRDLGWLPLRTIKFVSWDASRSGALGSESALKDAKFLGKTPILAYVNLDEDAVRGTQLVVDASPFFNDVLWQVARSIPYFEPDQKPHTERKGATLWDHWCRENNATVNNRLGYALAGTDAGVFQITKQAATINVKFAGNSHDTYVPDAGYFEYDWVKKNDRGFGLHGALVRFVGLLVISLGESEVVARRAETYFLQLEHFFADAVSAFKGFNEAWGKQNVYSLLESAGGALFRDATRGGGEKVTLESVFEVVSELLRATTRRAAALDKYGEEVQNLWTSDLPWFRLPKKVMVYFSFKRHNRKLLALEQLLATDWGHIMYDVPRGVMSVAKKRRRGEFGALFEAYEKDVSAVVAVLVTKYERVKAVWEAL</sequence>
<keyword evidence="3" id="KW-0812">Transmembrane</keyword>
<feature type="transmembrane region" description="Helical" evidence="3">
    <location>
        <begin position="49"/>
        <end position="68"/>
    </location>
</feature>
<evidence type="ECO:0000313" key="6">
    <source>
        <dbReference type="Proteomes" id="UP000268321"/>
    </source>
</evidence>
<dbReference type="GO" id="GO:0046872">
    <property type="term" value="F:metal ion binding"/>
    <property type="evidence" value="ECO:0007669"/>
    <property type="project" value="UniProtKB-KW"/>
</dbReference>
<dbReference type="Gene3D" id="3.40.630.10">
    <property type="entry name" value="Zn peptidases"/>
    <property type="match status" value="1"/>
</dbReference>
<reference evidence="6" key="1">
    <citation type="journal article" date="2018" name="Nat. Microbiol.">
        <title>Leveraging single-cell genomics to expand the fungal tree of life.</title>
        <authorList>
            <person name="Ahrendt S.R."/>
            <person name="Quandt C.A."/>
            <person name="Ciobanu D."/>
            <person name="Clum A."/>
            <person name="Salamov A."/>
            <person name="Andreopoulos B."/>
            <person name="Cheng J.F."/>
            <person name="Woyke T."/>
            <person name="Pelin A."/>
            <person name="Henrissat B."/>
            <person name="Reynolds N.K."/>
            <person name="Benny G.L."/>
            <person name="Smith M.E."/>
            <person name="James T.Y."/>
            <person name="Grigoriev I.V."/>
        </authorList>
    </citation>
    <scope>NUCLEOTIDE SEQUENCE [LARGE SCALE GENOMIC DNA]</scope>
    <source>
        <strain evidence="6">Baker2002</strain>
    </source>
</reference>
<feature type="region of interest" description="Disordered" evidence="2">
    <location>
        <begin position="1"/>
        <end position="22"/>
    </location>
</feature>
<keyword evidence="3" id="KW-0472">Membrane</keyword>
<dbReference type="OrthoDB" id="5841748at2759"/>
<dbReference type="Gene3D" id="3.50.30.30">
    <property type="match status" value="1"/>
</dbReference>
<dbReference type="PANTHER" id="PTHR10404">
    <property type="entry name" value="N-ACETYLATED-ALPHA-LINKED ACIDIC DIPEPTIDASE"/>
    <property type="match status" value="1"/>
</dbReference>
<dbReference type="PANTHER" id="PTHR10404:SF46">
    <property type="entry name" value="VACUOLAR PROTEIN SORTING-ASSOCIATED PROTEIN 70"/>
    <property type="match status" value="1"/>
</dbReference>
<keyword evidence="1" id="KW-0645">Protease</keyword>
<accession>A0A4P9ZEY5</accession>
<dbReference type="GO" id="GO:0006508">
    <property type="term" value="P:proteolysis"/>
    <property type="evidence" value="ECO:0007669"/>
    <property type="project" value="UniProtKB-KW"/>
</dbReference>
<dbReference type="Pfam" id="PF04389">
    <property type="entry name" value="Peptidase_M28"/>
    <property type="match status" value="1"/>
</dbReference>
<dbReference type="EC" id="3.4.-.-" evidence="1"/>
<keyword evidence="1" id="KW-0378">Hydrolase</keyword>
<evidence type="ECO:0000256" key="3">
    <source>
        <dbReference type="SAM" id="Phobius"/>
    </source>
</evidence>
<keyword evidence="1" id="KW-0862">Zinc</keyword>
<comment type="similarity">
    <text evidence="1">Belongs to the peptidase M28 family.</text>
</comment>
<dbReference type="AlphaFoldDB" id="A0A4P9ZEY5"/>
<evidence type="ECO:0000313" key="5">
    <source>
        <dbReference type="EMBL" id="RKP30751.1"/>
    </source>
</evidence>
<dbReference type="SUPFAM" id="SSF52025">
    <property type="entry name" value="PA domain"/>
    <property type="match status" value="1"/>
</dbReference>
<organism evidence="5 6">
    <name type="scientific">Metschnikowia bicuspidata</name>
    <dbReference type="NCBI Taxonomy" id="27322"/>
    <lineage>
        <taxon>Eukaryota</taxon>
        <taxon>Fungi</taxon>
        <taxon>Dikarya</taxon>
        <taxon>Ascomycota</taxon>
        <taxon>Saccharomycotina</taxon>
        <taxon>Pichiomycetes</taxon>
        <taxon>Metschnikowiaceae</taxon>
        <taxon>Metschnikowia</taxon>
    </lineage>
</organism>
<dbReference type="InterPro" id="IPR046450">
    <property type="entry name" value="PA_dom_sf"/>
</dbReference>
<keyword evidence="3" id="KW-1133">Transmembrane helix</keyword>
<proteinExistence type="inferred from homology"/>
<keyword evidence="1" id="KW-0479">Metal-binding</keyword>
<dbReference type="InterPro" id="IPR007484">
    <property type="entry name" value="Peptidase_M28"/>
</dbReference>